<feature type="region of interest" description="Disordered" evidence="2">
    <location>
        <begin position="166"/>
        <end position="193"/>
    </location>
</feature>
<keyword evidence="4" id="KW-1185">Reference proteome</keyword>
<evidence type="ECO:0000256" key="2">
    <source>
        <dbReference type="SAM" id="MobiDB-lite"/>
    </source>
</evidence>
<keyword evidence="1" id="KW-0175">Coiled coil</keyword>
<name>A0A1Q9BQQ1_SYMMI</name>
<reference evidence="3 4" key="1">
    <citation type="submission" date="2016-02" db="EMBL/GenBank/DDBJ databases">
        <title>Genome analysis of coral dinoflagellate symbionts highlights evolutionary adaptations to a symbiotic lifestyle.</title>
        <authorList>
            <person name="Aranda M."/>
            <person name="Li Y."/>
            <person name="Liew Y.J."/>
            <person name="Baumgarten S."/>
            <person name="Simakov O."/>
            <person name="Wilson M."/>
            <person name="Piel J."/>
            <person name="Ashoor H."/>
            <person name="Bougouffa S."/>
            <person name="Bajic V.B."/>
            <person name="Ryu T."/>
            <person name="Ravasi T."/>
            <person name="Bayer T."/>
            <person name="Micklem G."/>
            <person name="Kim H."/>
            <person name="Bhak J."/>
            <person name="Lajeunesse T.C."/>
            <person name="Voolstra C.R."/>
        </authorList>
    </citation>
    <scope>NUCLEOTIDE SEQUENCE [LARGE SCALE GENOMIC DNA]</scope>
    <source>
        <strain evidence="3 4">CCMP2467</strain>
    </source>
</reference>
<feature type="compositionally biased region" description="Polar residues" evidence="2">
    <location>
        <begin position="1"/>
        <end position="26"/>
    </location>
</feature>
<comment type="caution">
    <text evidence="3">The sequence shown here is derived from an EMBL/GenBank/DDBJ whole genome shotgun (WGS) entry which is preliminary data.</text>
</comment>
<dbReference type="EMBL" id="LSRX01006664">
    <property type="protein sequence ID" value="OLP73018.1"/>
    <property type="molecule type" value="Genomic_DNA"/>
</dbReference>
<organism evidence="3 4">
    <name type="scientific">Symbiodinium microadriaticum</name>
    <name type="common">Dinoflagellate</name>
    <name type="synonym">Zooxanthella microadriatica</name>
    <dbReference type="NCBI Taxonomy" id="2951"/>
    <lineage>
        <taxon>Eukaryota</taxon>
        <taxon>Sar</taxon>
        <taxon>Alveolata</taxon>
        <taxon>Dinophyceae</taxon>
        <taxon>Suessiales</taxon>
        <taxon>Symbiodiniaceae</taxon>
        <taxon>Symbiodinium</taxon>
    </lineage>
</organism>
<feature type="compositionally biased region" description="Polar residues" evidence="2">
    <location>
        <begin position="78"/>
        <end position="87"/>
    </location>
</feature>
<feature type="non-terminal residue" evidence="3">
    <location>
        <position position="236"/>
    </location>
</feature>
<dbReference type="Proteomes" id="UP000186817">
    <property type="component" value="Unassembled WGS sequence"/>
</dbReference>
<evidence type="ECO:0000313" key="3">
    <source>
        <dbReference type="EMBL" id="OLP73018.1"/>
    </source>
</evidence>
<evidence type="ECO:0000313" key="4">
    <source>
        <dbReference type="Proteomes" id="UP000186817"/>
    </source>
</evidence>
<sequence>MDPVNATSGSGDQQVMQAQDAMTTPQHAGPVLEGETLGPTYQGPVRADEQPAPVLPNGVPPPVRRTMSDMVEMESLHYSPQANQATPVSDRGSRRYGDEDHCDEASDGTWRRNWEYGCAAGAAATHYVTGELANEQNAAASREGDLPLFGPSARRVMEGWMQRAPLLYPQPSQPGPATDPGSSASIPREMVQEEVRRQVQEALNIQRKSIEDLREENRLLRTQVAAQPLRARAEDD</sequence>
<gene>
    <name evidence="3" type="ORF">AK812_SmicGene47921</name>
</gene>
<accession>A0A1Q9BQQ1</accession>
<feature type="region of interest" description="Disordered" evidence="2">
    <location>
        <begin position="1"/>
        <end position="107"/>
    </location>
</feature>
<proteinExistence type="predicted"/>
<feature type="coiled-coil region" evidence="1">
    <location>
        <begin position="196"/>
        <end position="223"/>
    </location>
</feature>
<dbReference type="AlphaFoldDB" id="A0A1Q9BQQ1"/>
<evidence type="ECO:0000256" key="1">
    <source>
        <dbReference type="SAM" id="Coils"/>
    </source>
</evidence>
<protein>
    <submittedName>
        <fullName evidence="3">Uncharacterized protein</fullName>
    </submittedName>
</protein>